<dbReference type="PANTHER" id="PTHR43459:SF1">
    <property type="entry name" value="EG:BACN32G11.4 PROTEIN"/>
    <property type="match status" value="1"/>
</dbReference>
<dbReference type="AlphaFoldDB" id="A0A418V1M1"/>
<dbReference type="EMBL" id="QYYD01000021">
    <property type="protein sequence ID" value="RJF69771.1"/>
    <property type="molecule type" value="Genomic_DNA"/>
</dbReference>
<comment type="similarity">
    <text evidence="1">Belongs to the enoyl-CoA hydratase/isomerase family.</text>
</comment>
<dbReference type="GO" id="GO:0003824">
    <property type="term" value="F:catalytic activity"/>
    <property type="evidence" value="ECO:0007669"/>
    <property type="project" value="UniProtKB-ARBA"/>
</dbReference>
<accession>A0A418V1M1</accession>
<dbReference type="Pfam" id="PF00378">
    <property type="entry name" value="ECH_1"/>
    <property type="match status" value="1"/>
</dbReference>
<dbReference type="Proteomes" id="UP000285523">
    <property type="component" value="Unassembled WGS sequence"/>
</dbReference>
<dbReference type="Gene3D" id="1.10.12.10">
    <property type="entry name" value="Lyase 2-enoyl-coa Hydratase, Chain A, domain 2"/>
    <property type="match status" value="1"/>
</dbReference>
<dbReference type="InterPro" id="IPR014748">
    <property type="entry name" value="Enoyl-CoA_hydra_C"/>
</dbReference>
<evidence type="ECO:0000313" key="2">
    <source>
        <dbReference type="EMBL" id="RJF69771.1"/>
    </source>
</evidence>
<gene>
    <name evidence="2" type="ORF">D4Q52_19165</name>
</gene>
<evidence type="ECO:0000313" key="3">
    <source>
        <dbReference type="Proteomes" id="UP000285523"/>
    </source>
</evidence>
<sequence length="267" mass="28201">MSSEHILTTIQDRVATLTFNHPAQMNAWGPALEAALRDAIAVCAANDEVRAIVLTGAGRAFCVGAEMGRLASNSSASQPAAAAVVPETGTGNFDQRYSYLLDVPKPIIAAINGPVAGVGLCIALYCDLRYMAAGNKMSTSFARRGLVAEHGSAWMLSRLIGPMNAADLLLSARTITAEDAAQMGLVRVLPQDGFLAGVQAIASDLANLSSPRSMGIIKRQLNLAPFQSLAEATKLADDEIAKCRGTEDFKEGVAHFVEKRRPAFTGR</sequence>
<dbReference type="InterPro" id="IPR029045">
    <property type="entry name" value="ClpP/crotonase-like_dom_sf"/>
</dbReference>
<dbReference type="PANTHER" id="PTHR43459">
    <property type="entry name" value="ENOYL-COA HYDRATASE"/>
    <property type="match status" value="1"/>
</dbReference>
<comment type="caution">
    <text evidence="2">The sequence shown here is derived from an EMBL/GenBank/DDBJ whole genome shotgun (WGS) entry which is preliminary data.</text>
</comment>
<dbReference type="InterPro" id="IPR001753">
    <property type="entry name" value="Enoyl-CoA_hydra/iso"/>
</dbReference>
<evidence type="ECO:0000256" key="1">
    <source>
        <dbReference type="ARBA" id="ARBA00005254"/>
    </source>
</evidence>
<protein>
    <submittedName>
        <fullName evidence="2">Enoyl-CoA hydratase</fullName>
    </submittedName>
</protein>
<name>A0A418V1M1_RHOPL</name>
<organism evidence="2 3">
    <name type="scientific">Rhodopseudomonas palustris</name>
    <dbReference type="NCBI Taxonomy" id="1076"/>
    <lineage>
        <taxon>Bacteria</taxon>
        <taxon>Pseudomonadati</taxon>
        <taxon>Pseudomonadota</taxon>
        <taxon>Alphaproteobacteria</taxon>
        <taxon>Hyphomicrobiales</taxon>
        <taxon>Nitrobacteraceae</taxon>
        <taxon>Rhodopseudomonas</taxon>
    </lineage>
</organism>
<dbReference type="RefSeq" id="WP_119858179.1">
    <property type="nucleotide sequence ID" value="NZ_QYYD01000021.1"/>
</dbReference>
<dbReference type="OrthoDB" id="9777711at2"/>
<reference evidence="2 3" key="1">
    <citation type="submission" date="2018-09" db="EMBL/GenBank/DDBJ databases">
        <title>Draft genome sequence of Rhodopseudomonas palustris 2.1.18.</title>
        <authorList>
            <person name="Robertson S.L."/>
            <person name="Meyer T.E."/>
            <person name="Kyndt J.A."/>
        </authorList>
    </citation>
    <scope>NUCLEOTIDE SEQUENCE [LARGE SCALE GENOMIC DNA]</scope>
    <source>
        <strain evidence="2 3">2.1.18</strain>
    </source>
</reference>
<proteinExistence type="inferred from homology"/>
<dbReference type="CDD" id="cd06558">
    <property type="entry name" value="crotonase-like"/>
    <property type="match status" value="1"/>
</dbReference>
<dbReference type="Gene3D" id="3.90.226.10">
    <property type="entry name" value="2-enoyl-CoA Hydratase, Chain A, domain 1"/>
    <property type="match status" value="1"/>
</dbReference>
<dbReference type="SUPFAM" id="SSF52096">
    <property type="entry name" value="ClpP/crotonase"/>
    <property type="match status" value="1"/>
</dbReference>